<evidence type="ECO:0000256" key="3">
    <source>
        <dbReference type="ARBA" id="ARBA00022112"/>
    </source>
</evidence>
<evidence type="ECO:0000313" key="7">
    <source>
        <dbReference type="Proteomes" id="UP000319004"/>
    </source>
</evidence>
<evidence type="ECO:0000256" key="2">
    <source>
        <dbReference type="ARBA" id="ARBA00011643"/>
    </source>
</evidence>
<evidence type="ECO:0000256" key="1">
    <source>
        <dbReference type="ARBA" id="ARBA00006964"/>
    </source>
</evidence>
<dbReference type="InterPro" id="IPR002678">
    <property type="entry name" value="DUF34/NIF3"/>
</dbReference>
<feature type="binding site" evidence="5">
    <location>
        <position position="67"/>
    </location>
    <ligand>
        <name>a divalent metal cation</name>
        <dbReference type="ChEBI" id="CHEBI:60240"/>
        <label>1</label>
    </ligand>
</feature>
<feature type="binding site" evidence="5">
    <location>
        <position position="106"/>
    </location>
    <ligand>
        <name>a divalent metal cation</name>
        <dbReference type="ChEBI" id="CHEBI:60240"/>
        <label>1</label>
    </ligand>
</feature>
<feature type="binding site" evidence="5">
    <location>
        <position position="228"/>
    </location>
    <ligand>
        <name>a divalent metal cation</name>
        <dbReference type="ChEBI" id="CHEBI:60240"/>
        <label>1</label>
    </ligand>
</feature>
<dbReference type="GO" id="GO:0016787">
    <property type="term" value="F:hydrolase activity"/>
    <property type="evidence" value="ECO:0007669"/>
    <property type="project" value="UniProtKB-KW"/>
</dbReference>
<dbReference type="AlphaFoldDB" id="A0A518HQE6"/>
<dbReference type="EMBL" id="CP037423">
    <property type="protein sequence ID" value="QDV43018.1"/>
    <property type="molecule type" value="Genomic_DNA"/>
</dbReference>
<evidence type="ECO:0000313" key="6">
    <source>
        <dbReference type="EMBL" id="QDV43018.1"/>
    </source>
</evidence>
<dbReference type="OrthoDB" id="9792792at2"/>
<dbReference type="NCBIfam" id="TIGR00486">
    <property type="entry name" value="YbgI_SA1388"/>
    <property type="match status" value="1"/>
</dbReference>
<dbReference type="FunFam" id="3.40.1390.30:FF:000001">
    <property type="entry name" value="GTP cyclohydrolase 1 type 2"/>
    <property type="match status" value="1"/>
</dbReference>
<evidence type="ECO:0000256" key="5">
    <source>
        <dbReference type="PIRSR" id="PIRSR602678-1"/>
    </source>
</evidence>
<dbReference type="Pfam" id="PF01784">
    <property type="entry name" value="DUF34_NIF3"/>
    <property type="match status" value="1"/>
</dbReference>
<dbReference type="SUPFAM" id="SSF102705">
    <property type="entry name" value="NIF3 (NGG1p interacting factor 3)-like"/>
    <property type="match status" value="1"/>
</dbReference>
<dbReference type="RefSeq" id="WP_145386814.1">
    <property type="nucleotide sequence ID" value="NZ_CP037423.1"/>
</dbReference>
<feature type="binding site" evidence="5">
    <location>
        <position position="68"/>
    </location>
    <ligand>
        <name>a divalent metal cation</name>
        <dbReference type="ChEBI" id="CHEBI:60240"/>
        <label>1</label>
    </ligand>
</feature>
<dbReference type="KEGG" id="snep:Enr13x_28700"/>
<sequence length="265" mass="28372">MSAVTVNAVCQTLSQWAPLQLAESWDNVGLLIGDRKREIGKVLTCLTVTPGVVTEAIEQHADLIVTHHPIPFRPLPRITCDSITGEILWRLIGAKIAVYSAHTAFDSATEGINQSWAESLGLTSIQPINAPTTENPLGSGRHGTLPTETPARDVIRRCAELANGRSAPRGVGPLDRPITKVGFACGSGGSFVAQASRCGCQLLITGEASFHDCLEAESRGMALGLLGHYHSERFAMERLAERLADTFPTLTLWPSAAESDPIQTV</sequence>
<feature type="binding site" evidence="5">
    <location>
        <position position="232"/>
    </location>
    <ligand>
        <name>a divalent metal cation</name>
        <dbReference type="ChEBI" id="CHEBI:60240"/>
        <label>1</label>
    </ligand>
</feature>
<dbReference type="GO" id="GO:0005737">
    <property type="term" value="C:cytoplasm"/>
    <property type="evidence" value="ECO:0007669"/>
    <property type="project" value="TreeGrafter"/>
</dbReference>
<dbReference type="InterPro" id="IPR036069">
    <property type="entry name" value="DUF34/NIF3_sf"/>
</dbReference>
<dbReference type="PANTHER" id="PTHR13799">
    <property type="entry name" value="NGG1 INTERACTING FACTOR 3"/>
    <property type="match status" value="1"/>
</dbReference>
<gene>
    <name evidence="6" type="ORF">Enr13x_28700</name>
</gene>
<dbReference type="Gene3D" id="3.40.1390.30">
    <property type="entry name" value="NIF3 (NGG1p interacting factor 3)-like"/>
    <property type="match status" value="2"/>
</dbReference>
<keyword evidence="4 5" id="KW-0479">Metal-binding</keyword>
<comment type="subunit">
    <text evidence="2">Homohexamer.</text>
</comment>
<reference evidence="6 7" key="1">
    <citation type="submission" date="2019-03" db="EMBL/GenBank/DDBJ databases">
        <title>Deep-cultivation of Planctomycetes and their phenomic and genomic characterization uncovers novel biology.</title>
        <authorList>
            <person name="Wiegand S."/>
            <person name="Jogler M."/>
            <person name="Boedeker C."/>
            <person name="Pinto D."/>
            <person name="Vollmers J."/>
            <person name="Rivas-Marin E."/>
            <person name="Kohn T."/>
            <person name="Peeters S.H."/>
            <person name="Heuer A."/>
            <person name="Rast P."/>
            <person name="Oberbeckmann S."/>
            <person name="Bunk B."/>
            <person name="Jeske O."/>
            <person name="Meyerdierks A."/>
            <person name="Storesund J.E."/>
            <person name="Kallscheuer N."/>
            <person name="Luecker S."/>
            <person name="Lage O.M."/>
            <person name="Pohl T."/>
            <person name="Merkel B.J."/>
            <person name="Hornburger P."/>
            <person name="Mueller R.-W."/>
            <person name="Bruemmer F."/>
            <person name="Labrenz M."/>
            <person name="Spormann A.M."/>
            <person name="Op den Camp H."/>
            <person name="Overmann J."/>
            <person name="Amann R."/>
            <person name="Jetten M.S.M."/>
            <person name="Mascher T."/>
            <person name="Medema M.H."/>
            <person name="Devos D.P."/>
            <person name="Kaster A.-K."/>
            <person name="Ovreas L."/>
            <person name="Rohde M."/>
            <person name="Galperin M.Y."/>
            <person name="Jogler C."/>
        </authorList>
    </citation>
    <scope>NUCLEOTIDE SEQUENCE [LARGE SCALE GENOMIC DNA]</scope>
    <source>
        <strain evidence="6 7">Enr13</strain>
    </source>
</reference>
<protein>
    <recommendedName>
        <fullName evidence="3">GTP cyclohydrolase 1 type 2 homolog</fullName>
    </recommendedName>
</protein>
<evidence type="ECO:0000256" key="4">
    <source>
        <dbReference type="ARBA" id="ARBA00022723"/>
    </source>
</evidence>
<accession>A0A518HQE6</accession>
<keyword evidence="6" id="KW-0378">Hydrolase</keyword>
<organism evidence="6 7">
    <name type="scientific">Stieleria neptunia</name>
    <dbReference type="NCBI Taxonomy" id="2527979"/>
    <lineage>
        <taxon>Bacteria</taxon>
        <taxon>Pseudomonadati</taxon>
        <taxon>Planctomycetota</taxon>
        <taxon>Planctomycetia</taxon>
        <taxon>Pirellulales</taxon>
        <taxon>Pirellulaceae</taxon>
        <taxon>Stieleria</taxon>
    </lineage>
</organism>
<comment type="similarity">
    <text evidence="1">Belongs to the GTP cyclohydrolase I type 2/NIF3 family.</text>
</comment>
<dbReference type="PANTHER" id="PTHR13799:SF14">
    <property type="entry name" value="GTP CYCLOHYDROLASE 1 TYPE 2 HOMOLOG"/>
    <property type="match status" value="1"/>
</dbReference>
<name>A0A518HQE6_9BACT</name>
<proteinExistence type="inferred from homology"/>
<dbReference type="Proteomes" id="UP000319004">
    <property type="component" value="Chromosome"/>
</dbReference>
<keyword evidence="7" id="KW-1185">Reference proteome</keyword>
<dbReference type="GO" id="GO:0046872">
    <property type="term" value="F:metal ion binding"/>
    <property type="evidence" value="ECO:0007669"/>
    <property type="project" value="UniProtKB-KW"/>
</dbReference>